<keyword evidence="2" id="KW-0732">Signal</keyword>
<dbReference type="RefSeq" id="WP_097676220.1">
    <property type="nucleotide sequence ID" value="NZ_FXAZ01000005.1"/>
</dbReference>
<evidence type="ECO:0000256" key="1">
    <source>
        <dbReference type="ARBA" id="ARBA00022801"/>
    </source>
</evidence>
<dbReference type="GO" id="GO:0030288">
    <property type="term" value="C:outer membrane-bounded periplasmic space"/>
    <property type="evidence" value="ECO:0007669"/>
    <property type="project" value="TreeGrafter"/>
</dbReference>
<dbReference type="OrthoDB" id="9772024at2"/>
<organism evidence="3 4">
    <name type="scientific">Paenibacillus aquistagni</name>
    <dbReference type="NCBI Taxonomy" id="1852522"/>
    <lineage>
        <taxon>Bacteria</taxon>
        <taxon>Bacillati</taxon>
        <taxon>Bacillota</taxon>
        <taxon>Bacilli</taxon>
        <taxon>Bacillales</taxon>
        <taxon>Paenibacillaceae</taxon>
        <taxon>Paenibacillus</taxon>
    </lineage>
</organism>
<keyword evidence="4" id="KW-1185">Reference proteome</keyword>
<reference evidence="3 4" key="1">
    <citation type="submission" date="2017-04" db="EMBL/GenBank/DDBJ databases">
        <authorList>
            <person name="Afonso C.L."/>
            <person name="Miller P.J."/>
            <person name="Scott M.A."/>
            <person name="Spackman E."/>
            <person name="Goraichik I."/>
            <person name="Dimitrov K.M."/>
            <person name="Suarez D.L."/>
            <person name="Swayne D.E."/>
        </authorList>
    </citation>
    <scope>NUCLEOTIDE SEQUENCE [LARGE SCALE GENOMIC DNA]</scope>
    <source>
        <strain evidence="3 4">11</strain>
    </source>
</reference>
<gene>
    <name evidence="3" type="ORF">SAMN06295960_3448</name>
</gene>
<feature type="chain" id="PRO_5039323158" evidence="2">
    <location>
        <begin position="21"/>
        <end position="237"/>
    </location>
</feature>
<dbReference type="SMART" id="SM00646">
    <property type="entry name" value="Ami_3"/>
    <property type="match status" value="1"/>
</dbReference>
<dbReference type="InterPro" id="IPR002508">
    <property type="entry name" value="MurNAc-LAA_cat"/>
</dbReference>
<dbReference type="STRING" id="1852522.SAMN06295960_3448"/>
<dbReference type="EMBL" id="FXAZ01000005">
    <property type="protein sequence ID" value="SMG53140.1"/>
    <property type="molecule type" value="Genomic_DNA"/>
</dbReference>
<dbReference type="Proteomes" id="UP000193834">
    <property type="component" value="Unassembled WGS sequence"/>
</dbReference>
<dbReference type="Pfam" id="PF01520">
    <property type="entry name" value="Amidase_3"/>
    <property type="match status" value="1"/>
</dbReference>
<dbReference type="AlphaFoldDB" id="A0A1X7LHI9"/>
<proteinExistence type="predicted"/>
<dbReference type="Gene3D" id="3.40.630.40">
    <property type="entry name" value="Zn-dependent exopeptidases"/>
    <property type="match status" value="1"/>
</dbReference>
<sequence>MYKWFIIRMLIMLTVAQAAAAWPVNAQAQPAAPQDKQPISHVFTQRFVLIDAGHGGIDGGTVHHGILEKDINLAIAQKLYLLLKSKGVPVILNRTGDYALSDDNRWSATRSRHRRDLAQRRQLSEELPISMFVSIHVNWAKSPSKRGPMVIHQAEGRSQALAFLIQQELETLAPSPHLPDTGSKYYLLRRVKQPAVIVETGFISNAKDRELLTSRRGQSLIAMRLCDAIIHYHTLYY</sequence>
<dbReference type="GO" id="GO:0008745">
    <property type="term" value="F:N-acetylmuramoyl-L-alanine amidase activity"/>
    <property type="evidence" value="ECO:0007669"/>
    <property type="project" value="InterPro"/>
</dbReference>
<evidence type="ECO:0000256" key="2">
    <source>
        <dbReference type="SAM" id="SignalP"/>
    </source>
</evidence>
<protein>
    <submittedName>
        <fullName evidence="3">N-acetylmuramoyl-L-alanine amidase</fullName>
    </submittedName>
</protein>
<keyword evidence="1" id="KW-0378">Hydrolase</keyword>
<dbReference type="InterPro" id="IPR050695">
    <property type="entry name" value="N-acetylmuramoyl_amidase_3"/>
</dbReference>
<feature type="signal peptide" evidence="2">
    <location>
        <begin position="1"/>
        <end position="20"/>
    </location>
</feature>
<dbReference type="PANTHER" id="PTHR30404:SF0">
    <property type="entry name" value="N-ACETYLMURAMOYL-L-ALANINE AMIDASE AMIC"/>
    <property type="match status" value="1"/>
</dbReference>
<accession>A0A1X7LHI9</accession>
<evidence type="ECO:0000313" key="3">
    <source>
        <dbReference type="EMBL" id="SMG53140.1"/>
    </source>
</evidence>
<evidence type="ECO:0000313" key="4">
    <source>
        <dbReference type="Proteomes" id="UP000193834"/>
    </source>
</evidence>
<name>A0A1X7LHI9_9BACL</name>
<dbReference type="CDD" id="cd02696">
    <property type="entry name" value="MurNAc-LAA"/>
    <property type="match status" value="1"/>
</dbReference>
<dbReference type="PANTHER" id="PTHR30404">
    <property type="entry name" value="N-ACETYLMURAMOYL-L-ALANINE AMIDASE"/>
    <property type="match status" value="1"/>
</dbReference>
<dbReference type="SUPFAM" id="SSF53187">
    <property type="entry name" value="Zn-dependent exopeptidases"/>
    <property type="match status" value="1"/>
</dbReference>
<dbReference type="GO" id="GO:0009253">
    <property type="term" value="P:peptidoglycan catabolic process"/>
    <property type="evidence" value="ECO:0007669"/>
    <property type="project" value="InterPro"/>
</dbReference>